<evidence type="ECO:0000313" key="5">
    <source>
        <dbReference type="Proteomes" id="UP001485043"/>
    </source>
</evidence>
<dbReference type="PANTHER" id="PTHR22904">
    <property type="entry name" value="TPR REPEAT CONTAINING PROTEIN"/>
    <property type="match status" value="1"/>
</dbReference>
<keyword evidence="5" id="KW-1185">Reference proteome</keyword>
<dbReference type="EMBL" id="JALJOV010001593">
    <property type="protein sequence ID" value="KAK9845662.1"/>
    <property type="molecule type" value="Genomic_DNA"/>
</dbReference>
<name>A0AAW1SIM7_9CHLO</name>
<dbReference type="InterPro" id="IPR019734">
    <property type="entry name" value="TPR_rpt"/>
</dbReference>
<dbReference type="SUPFAM" id="SSF48452">
    <property type="entry name" value="TPR-like"/>
    <property type="match status" value="1"/>
</dbReference>
<keyword evidence="2 3" id="KW-0802">TPR repeat</keyword>
<accession>A0AAW1SIM7</accession>
<dbReference type="PANTHER" id="PTHR22904:SF533">
    <property type="entry name" value="HSP70-HSP90 ORGANIZING PROTEIN 3"/>
    <property type="match status" value="1"/>
</dbReference>
<dbReference type="InterPro" id="IPR011990">
    <property type="entry name" value="TPR-like_helical_dom_sf"/>
</dbReference>
<dbReference type="GO" id="GO:0051879">
    <property type="term" value="F:Hsp90 protein binding"/>
    <property type="evidence" value="ECO:0007669"/>
    <property type="project" value="TreeGrafter"/>
</dbReference>
<dbReference type="Gene3D" id="1.25.40.10">
    <property type="entry name" value="Tetratricopeptide repeat domain"/>
    <property type="match status" value="1"/>
</dbReference>
<feature type="repeat" description="TPR" evidence="3">
    <location>
        <begin position="118"/>
        <end position="151"/>
    </location>
</feature>
<comment type="caution">
    <text evidence="4">The sequence shown here is derived from an EMBL/GenBank/DDBJ whole genome shotgun (WGS) entry which is preliminary data.</text>
</comment>
<reference evidence="4 5" key="1">
    <citation type="journal article" date="2024" name="Nat. Commun.">
        <title>Phylogenomics reveals the evolutionary origins of lichenization in chlorophyte algae.</title>
        <authorList>
            <person name="Puginier C."/>
            <person name="Libourel C."/>
            <person name="Otte J."/>
            <person name="Skaloud P."/>
            <person name="Haon M."/>
            <person name="Grisel S."/>
            <person name="Petersen M."/>
            <person name="Berrin J.G."/>
            <person name="Delaux P.M."/>
            <person name="Dal Grande F."/>
            <person name="Keller J."/>
        </authorList>
    </citation>
    <scope>NUCLEOTIDE SEQUENCE [LARGE SCALE GENOMIC DNA]</scope>
    <source>
        <strain evidence="4 5">SAG 2523</strain>
    </source>
</reference>
<proteinExistence type="predicted"/>
<evidence type="ECO:0000256" key="3">
    <source>
        <dbReference type="PROSITE-ProRule" id="PRU00339"/>
    </source>
</evidence>
<dbReference type="Proteomes" id="UP001485043">
    <property type="component" value="Unassembled WGS sequence"/>
</dbReference>
<dbReference type="SMART" id="SM00028">
    <property type="entry name" value="TPR"/>
    <property type="match status" value="2"/>
</dbReference>
<keyword evidence="1" id="KW-0677">Repeat</keyword>
<dbReference type="PROSITE" id="PS50005">
    <property type="entry name" value="TPR"/>
    <property type="match status" value="1"/>
</dbReference>
<gene>
    <name evidence="4" type="ORF">WJX84_011378</name>
</gene>
<evidence type="ECO:0000313" key="4">
    <source>
        <dbReference type="EMBL" id="KAK9845662.1"/>
    </source>
</evidence>
<dbReference type="Pfam" id="PF13432">
    <property type="entry name" value="TPR_16"/>
    <property type="match status" value="1"/>
</dbReference>
<dbReference type="AlphaFoldDB" id="A0AAW1SIM7"/>
<organism evidence="4 5">
    <name type="scientific">Apatococcus fuscideae</name>
    <dbReference type="NCBI Taxonomy" id="2026836"/>
    <lineage>
        <taxon>Eukaryota</taxon>
        <taxon>Viridiplantae</taxon>
        <taxon>Chlorophyta</taxon>
        <taxon>core chlorophytes</taxon>
        <taxon>Trebouxiophyceae</taxon>
        <taxon>Chlorellales</taxon>
        <taxon>Chlorellaceae</taxon>
        <taxon>Apatococcus</taxon>
    </lineage>
</organism>
<protein>
    <submittedName>
        <fullName evidence="4">Uncharacterized protein</fullName>
    </submittedName>
</protein>
<sequence length="274" mass="30382">MPCLRGAALPASAARLFGNLEQDHGRAWALFDLGNTGSLDLGGHWIAGCLPNAAEKGLAPNWTSRLAASRDSCRQQRVRSLTRADAGSRRFWLSLDCLLQLPAWLRCMASAEFRSVKAEHFKKRGDEAVKLGNFRDAWNMYTEAAKAEPDKEVMARVLSNRAMAYSKGGRHADALADAEKAVSLAPAWDKPHMRQGTALLGLQRLPEAVGAFVRAWKVSSGSKDCEKMVWTALQKLTRQELVEGMLEHLEQMEAQVDFWDICHLIPSNWTCCTS</sequence>
<evidence type="ECO:0000256" key="2">
    <source>
        <dbReference type="ARBA" id="ARBA00022803"/>
    </source>
</evidence>
<evidence type="ECO:0000256" key="1">
    <source>
        <dbReference type="ARBA" id="ARBA00022737"/>
    </source>
</evidence>